<evidence type="ECO:0000256" key="1">
    <source>
        <dbReference type="SAM" id="Phobius"/>
    </source>
</evidence>
<sequence>MTGLAVIVFGAAAAMAGFVVGTAATGVAVLVGPRVLNLVSFYVSAIALAVLGCAAWFWMNGQSSANGYVSPGDIRPIIEQFSILAAVAGYTIACSILLGASALWGSTVPGGHDTAKLLIGIVVAVLCVPFTA</sequence>
<keyword evidence="1" id="KW-0472">Membrane</keyword>
<dbReference type="EMBL" id="ON887157">
    <property type="protein sequence ID" value="WBR14746.1"/>
    <property type="molecule type" value="Genomic_DNA"/>
</dbReference>
<reference evidence="2" key="1">
    <citation type="submission" date="2022-06" db="EMBL/GenBank/DDBJ databases">
        <authorList>
            <person name="Legendre M."/>
            <person name="Claverie J.-M."/>
            <person name="Alempic J.-M."/>
            <person name="Abergel C."/>
        </authorList>
    </citation>
    <scope>NUCLEOTIDE SEQUENCE</scope>
    <source>
        <strain evidence="2">Kuranda</strain>
    </source>
</reference>
<proteinExistence type="predicted"/>
<organism evidence="2 3">
    <name type="scientific">Pandoravirus kuranda</name>
    <dbReference type="NCBI Taxonomy" id="3019033"/>
    <lineage>
        <taxon>Viruses</taxon>
        <taxon>Pandoravirus</taxon>
    </lineage>
</organism>
<accession>A0AA95J7V2</accession>
<feature type="transmembrane region" description="Helical" evidence="1">
    <location>
        <begin position="115"/>
        <end position="131"/>
    </location>
</feature>
<keyword evidence="1" id="KW-1133">Transmembrane helix</keyword>
<evidence type="ECO:0000313" key="3">
    <source>
        <dbReference type="Proteomes" id="UP001185135"/>
    </source>
</evidence>
<keyword evidence="1" id="KW-0812">Transmembrane</keyword>
<dbReference type="Proteomes" id="UP001185135">
    <property type="component" value="Segment"/>
</dbReference>
<feature type="transmembrane region" description="Helical" evidence="1">
    <location>
        <begin position="39"/>
        <end position="60"/>
    </location>
</feature>
<gene>
    <name evidence="2" type="ORF">pkur_cds_572</name>
</gene>
<name>A0AA95J7V2_9VIRU</name>
<feature type="transmembrane region" description="Helical" evidence="1">
    <location>
        <begin position="81"/>
        <end position="103"/>
    </location>
</feature>
<protein>
    <submittedName>
        <fullName evidence="2">Uncharacterized protein</fullName>
    </submittedName>
</protein>
<evidence type="ECO:0000313" key="2">
    <source>
        <dbReference type="EMBL" id="WBR14746.1"/>
    </source>
</evidence>